<keyword evidence="8" id="KW-1185">Reference proteome</keyword>
<accession>A0ABT6J7G7</accession>
<feature type="domain" description="Ion transport" evidence="6">
    <location>
        <begin position="25"/>
        <end position="236"/>
    </location>
</feature>
<dbReference type="InterPro" id="IPR027359">
    <property type="entry name" value="Volt_channel_dom_sf"/>
</dbReference>
<organism evidence="7 8">
    <name type="scientific">Luteimonas endophytica</name>
    <dbReference type="NCBI Taxonomy" id="3042023"/>
    <lineage>
        <taxon>Bacteria</taxon>
        <taxon>Pseudomonadati</taxon>
        <taxon>Pseudomonadota</taxon>
        <taxon>Gammaproteobacteria</taxon>
        <taxon>Lysobacterales</taxon>
        <taxon>Lysobacteraceae</taxon>
        <taxon>Luteimonas</taxon>
    </lineage>
</organism>
<comment type="subcellular location">
    <subcellularLocation>
        <location evidence="1">Membrane</location>
        <topology evidence="1">Multi-pass membrane protein</topology>
    </subcellularLocation>
</comment>
<dbReference type="RefSeq" id="WP_280572966.1">
    <property type="nucleotide sequence ID" value="NZ_JARXRM010000019.1"/>
</dbReference>
<name>A0ABT6J7G7_9GAMM</name>
<dbReference type="Gene3D" id="1.20.120.350">
    <property type="entry name" value="Voltage-gated potassium channels. Chain C"/>
    <property type="match status" value="1"/>
</dbReference>
<dbReference type="Proteomes" id="UP001156940">
    <property type="component" value="Unassembled WGS sequence"/>
</dbReference>
<dbReference type="EMBL" id="JARXRM010000019">
    <property type="protein sequence ID" value="MDH5822118.1"/>
    <property type="molecule type" value="Genomic_DNA"/>
</dbReference>
<sequence>MTVGEAPRPGLRGRTAAWVESAPVQKFVIVVILLNAAILGMETSPGLRAEWGPWLVRLDMAALAVFVAELGIKLWAHGPRFFRSAWNVFDLVVVGIALVPASGPLAVLRALRVLRVLRLASMMPRLRFVVEALLRAIPGIGAIGGLILILFYVAAVIATSLFGSDFPEWFGGLGASFYSLFQIMTLESWSMGIVRPVMEVHPWAWAFFVPFILLATFTMLNLFIAVIVNAMQTLHDRDVGEAAIAAESPVEAVAAAPEAALADLGHDIRELRRELAELRTRLAHPGDGPR</sequence>
<feature type="transmembrane region" description="Helical" evidence="5">
    <location>
        <begin position="54"/>
        <end position="76"/>
    </location>
</feature>
<gene>
    <name evidence="7" type="ORF">QFW77_03815</name>
</gene>
<proteinExistence type="predicted"/>
<dbReference type="PANTHER" id="PTHR10037:SF62">
    <property type="entry name" value="SODIUM CHANNEL PROTEIN 60E"/>
    <property type="match status" value="1"/>
</dbReference>
<comment type="caution">
    <text evidence="7">The sequence shown here is derived from an EMBL/GenBank/DDBJ whole genome shotgun (WGS) entry which is preliminary data.</text>
</comment>
<evidence type="ECO:0000256" key="1">
    <source>
        <dbReference type="ARBA" id="ARBA00004141"/>
    </source>
</evidence>
<evidence type="ECO:0000256" key="5">
    <source>
        <dbReference type="SAM" id="Phobius"/>
    </source>
</evidence>
<evidence type="ECO:0000259" key="6">
    <source>
        <dbReference type="Pfam" id="PF00520"/>
    </source>
</evidence>
<feature type="transmembrane region" description="Helical" evidence="5">
    <location>
        <begin position="24"/>
        <end position="42"/>
    </location>
</feature>
<reference evidence="7 8" key="1">
    <citation type="submission" date="2023-04" db="EMBL/GenBank/DDBJ databases">
        <title>Luteimonas endophyticus RD2P54.</title>
        <authorList>
            <person name="Sun J.-Q."/>
        </authorList>
    </citation>
    <scope>NUCLEOTIDE SEQUENCE [LARGE SCALE GENOMIC DNA]</scope>
    <source>
        <strain evidence="7 8">RD2P54</strain>
    </source>
</reference>
<dbReference type="SUPFAM" id="SSF81324">
    <property type="entry name" value="Voltage-gated potassium channels"/>
    <property type="match status" value="1"/>
</dbReference>
<keyword evidence="3 5" id="KW-1133">Transmembrane helix</keyword>
<evidence type="ECO:0000256" key="3">
    <source>
        <dbReference type="ARBA" id="ARBA00022989"/>
    </source>
</evidence>
<protein>
    <submittedName>
        <fullName evidence="7">Ion transporter</fullName>
    </submittedName>
</protein>
<keyword evidence="4 5" id="KW-0472">Membrane</keyword>
<feature type="transmembrane region" description="Helical" evidence="5">
    <location>
        <begin position="132"/>
        <end position="157"/>
    </location>
</feature>
<dbReference type="InterPro" id="IPR005821">
    <property type="entry name" value="Ion_trans_dom"/>
</dbReference>
<dbReference type="InterPro" id="IPR043203">
    <property type="entry name" value="VGCC_Ca_Na"/>
</dbReference>
<dbReference type="Gene3D" id="1.10.287.70">
    <property type="match status" value="1"/>
</dbReference>
<dbReference type="Pfam" id="PF00520">
    <property type="entry name" value="Ion_trans"/>
    <property type="match status" value="1"/>
</dbReference>
<evidence type="ECO:0000256" key="4">
    <source>
        <dbReference type="ARBA" id="ARBA00023136"/>
    </source>
</evidence>
<evidence type="ECO:0000256" key="2">
    <source>
        <dbReference type="ARBA" id="ARBA00022692"/>
    </source>
</evidence>
<feature type="transmembrane region" description="Helical" evidence="5">
    <location>
        <begin position="169"/>
        <end position="191"/>
    </location>
</feature>
<feature type="transmembrane region" description="Helical" evidence="5">
    <location>
        <begin position="88"/>
        <end position="111"/>
    </location>
</feature>
<evidence type="ECO:0000313" key="7">
    <source>
        <dbReference type="EMBL" id="MDH5822118.1"/>
    </source>
</evidence>
<dbReference type="PANTHER" id="PTHR10037">
    <property type="entry name" value="VOLTAGE-GATED CATION CHANNEL CALCIUM AND SODIUM"/>
    <property type="match status" value="1"/>
</dbReference>
<evidence type="ECO:0000313" key="8">
    <source>
        <dbReference type="Proteomes" id="UP001156940"/>
    </source>
</evidence>
<feature type="transmembrane region" description="Helical" evidence="5">
    <location>
        <begin position="203"/>
        <end position="228"/>
    </location>
</feature>
<keyword evidence="2 5" id="KW-0812">Transmembrane</keyword>